<name>A0A561B865_9ACTN</name>
<keyword evidence="5" id="KW-0067">ATP-binding</keyword>
<evidence type="ECO:0000256" key="6">
    <source>
        <dbReference type="ARBA" id="ARBA00043149"/>
    </source>
</evidence>
<dbReference type="InterPro" id="IPR000577">
    <property type="entry name" value="Carb_kinase_FGGY"/>
</dbReference>
<dbReference type="OrthoDB" id="9805576at2"/>
<dbReference type="Proteomes" id="UP000318380">
    <property type="component" value="Unassembled WGS sequence"/>
</dbReference>
<dbReference type="AlphaFoldDB" id="A0A561B865"/>
<dbReference type="GO" id="GO:0004370">
    <property type="term" value="F:glycerol kinase activity"/>
    <property type="evidence" value="ECO:0007669"/>
    <property type="project" value="TreeGrafter"/>
</dbReference>
<dbReference type="PIRSF" id="PIRSF000538">
    <property type="entry name" value="GlpK"/>
    <property type="match status" value="1"/>
</dbReference>
<comment type="similarity">
    <text evidence="1 7">Belongs to the FGGY kinase family.</text>
</comment>
<gene>
    <name evidence="10" type="ORF">FB561_6593</name>
</gene>
<dbReference type="InterPro" id="IPR043129">
    <property type="entry name" value="ATPase_NBD"/>
</dbReference>
<organism evidence="10 11">
    <name type="scientific">Kribbella amoyensis</name>
    <dbReference type="NCBI Taxonomy" id="996641"/>
    <lineage>
        <taxon>Bacteria</taxon>
        <taxon>Bacillati</taxon>
        <taxon>Actinomycetota</taxon>
        <taxon>Actinomycetes</taxon>
        <taxon>Propionibacteriales</taxon>
        <taxon>Kribbellaceae</taxon>
        <taxon>Kribbella</taxon>
    </lineage>
</organism>
<evidence type="ECO:0000259" key="8">
    <source>
        <dbReference type="Pfam" id="PF00370"/>
    </source>
</evidence>
<protein>
    <recommendedName>
        <fullName evidence="6">ATP:glycerol 3-phosphotransferase</fullName>
    </recommendedName>
</protein>
<sequence length="494" mass="51271">MPAAEPLVLAVDQGSSATKAVLVDGSGQAVATGRAAVSERHPAPGHVEQSAHEILASVHQAVADCLDGYDATRVVAVGLSTQRESVVLWDSEDGEPVGPVLSWQDRRTVADVAELAERENVPELVLRRTGLPLDPMFSASKARWLLEHVDPRAVRSGRLRVGTIDAWLLHRLTGENRTELGNASRTQLLGLEGADWDDDLLNLFGIPRACLPEVSPSAGPLGKCQGLAPLPDGVPVTAVLGDSHAALFAHGVSEPGTVKVTYGTGSSVMGLVDPSTEVAAGLCRTIAWADPEPRFAVEGNIRATGATIRWLAGFLGSSPAEVVALAAESSSNGIHLVPGFTGLGAPWWDGSAVGLVSGLTLGSTPAQLARAAVESIAYQVEDVLAAVDALGTPVTTVLADGGGTVDDGLMQLQADLSGRVVRRSTDGQLSAHGAARLAGVGCGLWSAADLPGLAPVYDDFRPALDPDLRERRLADWHDAVDRSRGTTRPAGGAR</sequence>
<dbReference type="InterPro" id="IPR018484">
    <property type="entry name" value="FGGY_N"/>
</dbReference>
<dbReference type="GO" id="GO:0019563">
    <property type="term" value="P:glycerol catabolic process"/>
    <property type="evidence" value="ECO:0007669"/>
    <property type="project" value="TreeGrafter"/>
</dbReference>
<proteinExistence type="inferred from homology"/>
<dbReference type="GO" id="GO:0005829">
    <property type="term" value="C:cytosol"/>
    <property type="evidence" value="ECO:0007669"/>
    <property type="project" value="TreeGrafter"/>
</dbReference>
<keyword evidence="4 7" id="KW-0418">Kinase</keyword>
<feature type="domain" description="Carbohydrate kinase FGGY C-terminal" evidence="9">
    <location>
        <begin position="259"/>
        <end position="441"/>
    </location>
</feature>
<dbReference type="PANTHER" id="PTHR10196">
    <property type="entry name" value="SUGAR KINASE"/>
    <property type="match status" value="1"/>
</dbReference>
<evidence type="ECO:0000256" key="2">
    <source>
        <dbReference type="ARBA" id="ARBA00022679"/>
    </source>
</evidence>
<accession>A0A561B865</accession>
<reference evidence="10 11" key="1">
    <citation type="submission" date="2019-06" db="EMBL/GenBank/DDBJ databases">
        <title>Sequencing the genomes of 1000 actinobacteria strains.</title>
        <authorList>
            <person name="Klenk H.-P."/>
        </authorList>
    </citation>
    <scope>NUCLEOTIDE SEQUENCE [LARGE SCALE GENOMIC DNA]</scope>
    <source>
        <strain evidence="10 11">DSM 24683</strain>
    </source>
</reference>
<dbReference type="InterPro" id="IPR018483">
    <property type="entry name" value="Carb_kinase_FGGY_CS"/>
</dbReference>
<evidence type="ECO:0000256" key="4">
    <source>
        <dbReference type="ARBA" id="ARBA00022777"/>
    </source>
</evidence>
<feature type="domain" description="Carbohydrate kinase FGGY N-terminal" evidence="8">
    <location>
        <begin position="8"/>
        <end position="248"/>
    </location>
</feature>
<dbReference type="GO" id="GO:0005524">
    <property type="term" value="F:ATP binding"/>
    <property type="evidence" value="ECO:0007669"/>
    <property type="project" value="UniProtKB-KW"/>
</dbReference>
<evidence type="ECO:0000313" key="11">
    <source>
        <dbReference type="Proteomes" id="UP000318380"/>
    </source>
</evidence>
<dbReference type="InterPro" id="IPR018485">
    <property type="entry name" value="FGGY_C"/>
</dbReference>
<evidence type="ECO:0000256" key="7">
    <source>
        <dbReference type="RuleBase" id="RU003733"/>
    </source>
</evidence>
<dbReference type="SUPFAM" id="SSF53067">
    <property type="entry name" value="Actin-like ATPase domain"/>
    <property type="match status" value="2"/>
</dbReference>
<comment type="caution">
    <text evidence="10">The sequence shown here is derived from an EMBL/GenBank/DDBJ whole genome shotgun (WGS) entry which is preliminary data.</text>
</comment>
<evidence type="ECO:0000256" key="5">
    <source>
        <dbReference type="ARBA" id="ARBA00022840"/>
    </source>
</evidence>
<dbReference type="PROSITE" id="PS00445">
    <property type="entry name" value="FGGY_KINASES_2"/>
    <property type="match status" value="1"/>
</dbReference>
<dbReference type="EMBL" id="VIVK01000002">
    <property type="protein sequence ID" value="TWD75155.1"/>
    <property type="molecule type" value="Genomic_DNA"/>
</dbReference>
<evidence type="ECO:0000259" key="9">
    <source>
        <dbReference type="Pfam" id="PF02782"/>
    </source>
</evidence>
<dbReference type="CDD" id="cd07769">
    <property type="entry name" value="ASKHA_NBD_FGGY_GK"/>
    <property type="match status" value="1"/>
</dbReference>
<dbReference type="Pfam" id="PF02782">
    <property type="entry name" value="FGGY_C"/>
    <property type="match status" value="1"/>
</dbReference>
<dbReference type="Gene3D" id="3.30.420.40">
    <property type="match status" value="2"/>
</dbReference>
<evidence type="ECO:0000256" key="1">
    <source>
        <dbReference type="ARBA" id="ARBA00009156"/>
    </source>
</evidence>
<keyword evidence="11" id="KW-1185">Reference proteome</keyword>
<dbReference type="RefSeq" id="WP_145813896.1">
    <property type="nucleotide sequence ID" value="NZ_VIVK01000002.1"/>
</dbReference>
<dbReference type="Pfam" id="PF00370">
    <property type="entry name" value="FGGY_N"/>
    <property type="match status" value="1"/>
</dbReference>
<keyword evidence="3" id="KW-0547">Nucleotide-binding</keyword>
<evidence type="ECO:0000313" key="10">
    <source>
        <dbReference type="EMBL" id="TWD75155.1"/>
    </source>
</evidence>
<keyword evidence="2 7" id="KW-0808">Transferase</keyword>
<dbReference type="PANTHER" id="PTHR10196:SF69">
    <property type="entry name" value="GLYCEROL KINASE"/>
    <property type="match status" value="1"/>
</dbReference>
<evidence type="ECO:0000256" key="3">
    <source>
        <dbReference type="ARBA" id="ARBA00022741"/>
    </source>
</evidence>